<dbReference type="EMBL" id="CP163439">
    <property type="protein sequence ID" value="XDQ38941.1"/>
    <property type="molecule type" value="Genomic_DNA"/>
</dbReference>
<keyword evidence="6 8" id="KW-0472">Membrane</keyword>
<feature type="compositionally biased region" description="Low complexity" evidence="7">
    <location>
        <begin position="172"/>
        <end position="195"/>
    </location>
</feature>
<dbReference type="InterPro" id="IPR020846">
    <property type="entry name" value="MFS_dom"/>
</dbReference>
<reference evidence="10" key="1">
    <citation type="submission" date="2024-07" db="EMBL/GenBank/DDBJ databases">
        <authorList>
            <person name="Yu S.T."/>
        </authorList>
    </citation>
    <scope>NUCLEOTIDE SEQUENCE</scope>
    <source>
        <strain evidence="10">R28</strain>
    </source>
</reference>
<evidence type="ECO:0000256" key="8">
    <source>
        <dbReference type="SAM" id="Phobius"/>
    </source>
</evidence>
<feature type="region of interest" description="Disordered" evidence="7">
    <location>
        <begin position="172"/>
        <end position="207"/>
    </location>
</feature>
<evidence type="ECO:0000256" key="2">
    <source>
        <dbReference type="ARBA" id="ARBA00022448"/>
    </source>
</evidence>
<dbReference type="SUPFAM" id="SSF103473">
    <property type="entry name" value="MFS general substrate transporter"/>
    <property type="match status" value="1"/>
</dbReference>
<dbReference type="InterPro" id="IPR050171">
    <property type="entry name" value="MFS_Transporters"/>
</dbReference>
<dbReference type="GO" id="GO:0005886">
    <property type="term" value="C:plasma membrane"/>
    <property type="evidence" value="ECO:0007669"/>
    <property type="project" value="UniProtKB-SubCell"/>
</dbReference>
<keyword evidence="3" id="KW-1003">Cell membrane</keyword>
<protein>
    <submittedName>
        <fullName evidence="10">MFS transporter</fullName>
    </submittedName>
</protein>
<gene>
    <name evidence="10" type="ORF">AB5J49_39380</name>
</gene>
<feature type="transmembrane region" description="Helical" evidence="8">
    <location>
        <begin position="14"/>
        <end position="38"/>
    </location>
</feature>
<feature type="transmembrane region" description="Helical" evidence="8">
    <location>
        <begin position="50"/>
        <end position="69"/>
    </location>
</feature>
<evidence type="ECO:0000256" key="7">
    <source>
        <dbReference type="SAM" id="MobiDB-lite"/>
    </source>
</evidence>
<feature type="domain" description="Major facilitator superfamily (MFS) profile" evidence="9">
    <location>
        <begin position="13"/>
        <end position="207"/>
    </location>
</feature>
<keyword evidence="5 8" id="KW-1133">Transmembrane helix</keyword>
<dbReference type="PANTHER" id="PTHR23517">
    <property type="entry name" value="RESISTANCE PROTEIN MDTM, PUTATIVE-RELATED-RELATED"/>
    <property type="match status" value="1"/>
</dbReference>
<accession>A0AB39Q834</accession>
<sequence length="207" mass="21455">MNWLRSLLPRTRPVWVLALSTLARSTGNGVVVAVIVLYLTRSVGIDATRVGLGLTVAAVVGMVASIPAGHATDVIGARNTAIASVVLHGATICCYAFVEGFVGLLIAAGLVAVAESASNASRGALVALAVPQKERVRTRAYLRSVTNVGFSVGALLGGLALATTPGRATRWRSSAPASCSSSPDWPSSPWTARRPFPARRTPRPGRC</sequence>
<evidence type="ECO:0000256" key="5">
    <source>
        <dbReference type="ARBA" id="ARBA00022989"/>
    </source>
</evidence>
<evidence type="ECO:0000313" key="10">
    <source>
        <dbReference type="EMBL" id="XDQ38941.1"/>
    </source>
</evidence>
<dbReference type="PROSITE" id="PS50850">
    <property type="entry name" value="MFS"/>
    <property type="match status" value="1"/>
</dbReference>
<dbReference type="InterPro" id="IPR011701">
    <property type="entry name" value="MFS"/>
</dbReference>
<dbReference type="AlphaFoldDB" id="A0AB39Q834"/>
<dbReference type="Pfam" id="PF07690">
    <property type="entry name" value="MFS_1"/>
    <property type="match status" value="1"/>
</dbReference>
<dbReference type="PANTHER" id="PTHR23517:SF2">
    <property type="entry name" value="MULTIDRUG RESISTANCE PROTEIN MDTH"/>
    <property type="match status" value="1"/>
</dbReference>
<feature type="compositionally biased region" description="Basic residues" evidence="7">
    <location>
        <begin position="196"/>
        <end position="207"/>
    </location>
</feature>
<keyword evidence="4 8" id="KW-0812">Transmembrane</keyword>
<evidence type="ECO:0000256" key="3">
    <source>
        <dbReference type="ARBA" id="ARBA00022475"/>
    </source>
</evidence>
<organism evidence="10">
    <name type="scientific">Streptomyces sp. R28</name>
    <dbReference type="NCBI Taxonomy" id="3238628"/>
    <lineage>
        <taxon>Bacteria</taxon>
        <taxon>Bacillati</taxon>
        <taxon>Actinomycetota</taxon>
        <taxon>Actinomycetes</taxon>
        <taxon>Kitasatosporales</taxon>
        <taxon>Streptomycetaceae</taxon>
        <taxon>Streptomyces</taxon>
    </lineage>
</organism>
<dbReference type="InterPro" id="IPR036259">
    <property type="entry name" value="MFS_trans_sf"/>
</dbReference>
<evidence type="ECO:0000256" key="4">
    <source>
        <dbReference type="ARBA" id="ARBA00022692"/>
    </source>
</evidence>
<comment type="subcellular location">
    <subcellularLocation>
        <location evidence="1">Cell membrane</location>
        <topology evidence="1">Multi-pass membrane protein</topology>
    </subcellularLocation>
</comment>
<proteinExistence type="predicted"/>
<name>A0AB39Q834_9ACTN</name>
<evidence type="ECO:0000256" key="6">
    <source>
        <dbReference type="ARBA" id="ARBA00023136"/>
    </source>
</evidence>
<dbReference type="Gene3D" id="1.20.1250.20">
    <property type="entry name" value="MFS general substrate transporter like domains"/>
    <property type="match status" value="1"/>
</dbReference>
<feature type="transmembrane region" description="Helical" evidence="8">
    <location>
        <begin position="81"/>
        <end position="114"/>
    </location>
</feature>
<evidence type="ECO:0000259" key="9">
    <source>
        <dbReference type="PROSITE" id="PS50850"/>
    </source>
</evidence>
<feature type="transmembrane region" description="Helical" evidence="8">
    <location>
        <begin position="140"/>
        <end position="162"/>
    </location>
</feature>
<dbReference type="GO" id="GO:0022857">
    <property type="term" value="F:transmembrane transporter activity"/>
    <property type="evidence" value="ECO:0007669"/>
    <property type="project" value="InterPro"/>
</dbReference>
<evidence type="ECO:0000256" key="1">
    <source>
        <dbReference type="ARBA" id="ARBA00004651"/>
    </source>
</evidence>
<keyword evidence="2" id="KW-0813">Transport</keyword>
<dbReference type="RefSeq" id="WP_369173677.1">
    <property type="nucleotide sequence ID" value="NZ_CP163439.1"/>
</dbReference>